<dbReference type="PROSITE" id="PS00383">
    <property type="entry name" value="TYR_PHOSPHATASE_1"/>
    <property type="match status" value="1"/>
</dbReference>
<evidence type="ECO:0000256" key="3">
    <source>
        <dbReference type="ARBA" id="ARBA00022801"/>
    </source>
</evidence>
<dbReference type="SMART" id="SM00195">
    <property type="entry name" value="DSPc"/>
    <property type="match status" value="1"/>
</dbReference>
<dbReference type="SUPFAM" id="SSF52821">
    <property type="entry name" value="Rhodanese/Cell cycle control phosphatase"/>
    <property type="match status" value="1"/>
</dbReference>
<dbReference type="Gene3D" id="3.90.190.10">
    <property type="entry name" value="Protein tyrosine phosphatase superfamily"/>
    <property type="match status" value="1"/>
</dbReference>
<evidence type="ECO:0000259" key="8">
    <source>
        <dbReference type="PROSITE" id="PS50206"/>
    </source>
</evidence>
<feature type="domain" description="Tyrosine specific protein phosphatases" evidence="7">
    <location>
        <begin position="565"/>
        <end position="619"/>
    </location>
</feature>
<sequence>MNERYPNHTSTTNSINKSLKNSKSNLTENSRLEKPILASADYDSPSPSPIKLSMPLNDSSISQKSPLKIEKQRGLTLTTIQSVSSAQPISKSRELLIQISADSPTTQKSKLSGGIQKSLEQLTLHSKSKVKSISNNELLECLISTKNFTEPNTLNEKLLTVPIDLRSISAFNILHIKNSLNINIMPLLIRRLREKVLQDFHLEKHLTSKDSRDAIEHYREQYKSDLIKKVRVVVYDNEMPENTSDTEAWAFVEIIYSGILCNFLEGRLQENPLQRETKPVEVVYLKNGFSSFTSLPNSFEFLERKQDNFGSPMTIVSNNFSLVTDNELSTENISVQPPSNGNSQLNLNSSLNYSNSRFASISATNSPLPKTENVFSNSLKLSGNGNLNALTINSGSGGSEHSLAKKKRSLSILTTPPSPSPFTLKNNKIFNSKNSISENCGLNVGDTPKKGSYSLNLDSSLNTSSKLSIGENSNTFLSDYNSSPPMSAIFSAYTLIRPYLYLGSDVIPSSSNAIEELKDLKITHILNVAHDVILNPALEENFGFLWIPLKDNLEQEIYDDLKKACAFIDAAREKSQDSVIFVHCKAGKSRSATVVVAYLIWCEAMKQADAYEQVKQLRPEVCPNLSFVMELNRLALEKHGIQS</sequence>
<dbReference type="PANTHER" id="PTHR10159:SF519">
    <property type="entry name" value="DUAL SPECIFICITY PROTEIN PHOSPHATASE MPK3"/>
    <property type="match status" value="1"/>
</dbReference>
<dbReference type="AlphaFoldDB" id="A0AAD5Y2J7"/>
<name>A0AAD5Y2J7_9FUNG</name>
<dbReference type="PANTHER" id="PTHR10159">
    <property type="entry name" value="DUAL SPECIFICITY PROTEIN PHOSPHATASE"/>
    <property type="match status" value="1"/>
</dbReference>
<dbReference type="InterPro" id="IPR036873">
    <property type="entry name" value="Rhodanese-like_dom_sf"/>
</dbReference>
<dbReference type="GO" id="GO:0004725">
    <property type="term" value="F:protein tyrosine phosphatase activity"/>
    <property type="evidence" value="ECO:0007669"/>
    <property type="project" value="UniProtKB-EC"/>
</dbReference>
<dbReference type="Pfam" id="PF00782">
    <property type="entry name" value="DSPc"/>
    <property type="match status" value="1"/>
</dbReference>
<dbReference type="InterPro" id="IPR000387">
    <property type="entry name" value="Tyr_Pase_dom"/>
</dbReference>
<evidence type="ECO:0000256" key="5">
    <source>
        <dbReference type="SAM" id="MobiDB-lite"/>
    </source>
</evidence>
<dbReference type="InterPro" id="IPR000340">
    <property type="entry name" value="Dual-sp_phosphatase_cat-dom"/>
</dbReference>
<dbReference type="Gene3D" id="3.40.250.10">
    <property type="entry name" value="Rhodanese-like domain"/>
    <property type="match status" value="1"/>
</dbReference>
<dbReference type="InterPro" id="IPR016130">
    <property type="entry name" value="Tyr_Pase_AS"/>
</dbReference>
<dbReference type="EC" id="3.1.3.48" evidence="2"/>
<dbReference type="InterPro" id="IPR003595">
    <property type="entry name" value="Tyr_Pase_cat"/>
</dbReference>
<protein>
    <recommendedName>
        <fullName evidence="2">protein-tyrosine-phosphatase</fullName>
        <ecNumber evidence="2">3.1.3.48</ecNumber>
    </recommendedName>
</protein>
<dbReference type="EMBL" id="JADGJW010000056">
    <property type="protein sequence ID" value="KAJ3225646.1"/>
    <property type="molecule type" value="Genomic_DNA"/>
</dbReference>
<gene>
    <name evidence="9" type="ORF">HK099_006479</name>
</gene>
<dbReference type="InterPro" id="IPR029021">
    <property type="entry name" value="Prot-tyrosine_phosphatase-like"/>
</dbReference>
<proteinExistence type="inferred from homology"/>
<dbReference type="Proteomes" id="UP001211065">
    <property type="component" value="Unassembled WGS sequence"/>
</dbReference>
<accession>A0AAD5Y2J7</accession>
<feature type="domain" description="Rhodanese" evidence="8">
    <location>
        <begin position="163"/>
        <end position="301"/>
    </location>
</feature>
<dbReference type="PROSITE" id="PS50206">
    <property type="entry name" value="RHODANESE_3"/>
    <property type="match status" value="1"/>
</dbReference>
<evidence type="ECO:0000313" key="10">
    <source>
        <dbReference type="Proteomes" id="UP001211065"/>
    </source>
</evidence>
<comment type="similarity">
    <text evidence="1">Belongs to the protein-tyrosine phosphatase family. Non-receptor class dual specificity subfamily.</text>
</comment>
<dbReference type="GO" id="GO:0043409">
    <property type="term" value="P:negative regulation of MAPK cascade"/>
    <property type="evidence" value="ECO:0007669"/>
    <property type="project" value="TreeGrafter"/>
</dbReference>
<dbReference type="InterPro" id="IPR001763">
    <property type="entry name" value="Rhodanese-like_dom"/>
</dbReference>
<evidence type="ECO:0000256" key="2">
    <source>
        <dbReference type="ARBA" id="ARBA00013064"/>
    </source>
</evidence>
<feature type="compositionally biased region" description="Low complexity" evidence="5">
    <location>
        <begin position="9"/>
        <end position="29"/>
    </location>
</feature>
<evidence type="ECO:0000259" key="7">
    <source>
        <dbReference type="PROSITE" id="PS50056"/>
    </source>
</evidence>
<comment type="caution">
    <text evidence="9">The sequence shown here is derived from an EMBL/GenBank/DDBJ whole genome shotgun (WGS) entry which is preliminary data.</text>
</comment>
<evidence type="ECO:0000256" key="1">
    <source>
        <dbReference type="ARBA" id="ARBA00008601"/>
    </source>
</evidence>
<dbReference type="PROSITE" id="PS50054">
    <property type="entry name" value="TYR_PHOSPHATASE_DUAL"/>
    <property type="match status" value="1"/>
</dbReference>
<evidence type="ECO:0000256" key="4">
    <source>
        <dbReference type="ARBA" id="ARBA00022912"/>
    </source>
</evidence>
<keyword evidence="4" id="KW-0904">Protein phosphatase</keyword>
<dbReference type="SUPFAM" id="SSF52799">
    <property type="entry name" value="(Phosphotyrosine protein) phosphatases II"/>
    <property type="match status" value="1"/>
</dbReference>
<dbReference type="InterPro" id="IPR020422">
    <property type="entry name" value="TYR_PHOSPHATASE_DUAL_dom"/>
</dbReference>
<keyword evidence="3" id="KW-0378">Hydrolase</keyword>
<dbReference type="GO" id="GO:0005737">
    <property type="term" value="C:cytoplasm"/>
    <property type="evidence" value="ECO:0007669"/>
    <property type="project" value="TreeGrafter"/>
</dbReference>
<keyword evidence="10" id="KW-1185">Reference proteome</keyword>
<feature type="domain" description="Tyrosine-protein phosphatase" evidence="6">
    <location>
        <begin position="492"/>
        <end position="640"/>
    </location>
</feature>
<dbReference type="CDD" id="cd14498">
    <property type="entry name" value="DSP"/>
    <property type="match status" value="1"/>
</dbReference>
<reference evidence="9" key="1">
    <citation type="submission" date="2020-05" db="EMBL/GenBank/DDBJ databases">
        <title>Phylogenomic resolution of chytrid fungi.</title>
        <authorList>
            <person name="Stajich J.E."/>
            <person name="Amses K."/>
            <person name="Simmons R."/>
            <person name="Seto K."/>
            <person name="Myers J."/>
            <person name="Bonds A."/>
            <person name="Quandt C.A."/>
            <person name="Barry K."/>
            <person name="Liu P."/>
            <person name="Grigoriev I."/>
            <person name="Longcore J.E."/>
            <person name="James T.Y."/>
        </authorList>
    </citation>
    <scope>NUCLEOTIDE SEQUENCE</scope>
    <source>
        <strain evidence="9">JEL0476</strain>
    </source>
</reference>
<feature type="region of interest" description="Disordered" evidence="5">
    <location>
        <begin position="1"/>
        <end position="65"/>
    </location>
</feature>
<evidence type="ECO:0000259" key="6">
    <source>
        <dbReference type="PROSITE" id="PS50054"/>
    </source>
</evidence>
<dbReference type="SMART" id="SM00404">
    <property type="entry name" value="PTPc_motif"/>
    <property type="match status" value="1"/>
</dbReference>
<feature type="compositionally biased region" description="Polar residues" evidence="5">
    <location>
        <begin position="56"/>
        <end position="65"/>
    </location>
</feature>
<evidence type="ECO:0000313" key="9">
    <source>
        <dbReference type="EMBL" id="KAJ3225646.1"/>
    </source>
</evidence>
<organism evidence="9 10">
    <name type="scientific">Clydaea vesicula</name>
    <dbReference type="NCBI Taxonomy" id="447962"/>
    <lineage>
        <taxon>Eukaryota</taxon>
        <taxon>Fungi</taxon>
        <taxon>Fungi incertae sedis</taxon>
        <taxon>Chytridiomycota</taxon>
        <taxon>Chytridiomycota incertae sedis</taxon>
        <taxon>Chytridiomycetes</taxon>
        <taxon>Lobulomycetales</taxon>
        <taxon>Lobulomycetaceae</taxon>
        <taxon>Clydaea</taxon>
    </lineage>
</organism>
<dbReference type="PROSITE" id="PS50056">
    <property type="entry name" value="TYR_PHOSPHATASE_2"/>
    <property type="match status" value="1"/>
</dbReference>